<comment type="function">
    <text evidence="2">Catalyzes the dismutation of two molecules of 6,7-dimethyl-8-ribityllumazine, resulting in the formation of riboflavin and 5-amino-6-(D-ribitylamino)uracil.</text>
</comment>
<evidence type="ECO:0000256" key="10">
    <source>
        <dbReference type="PROSITE-ProRule" id="PRU00524"/>
    </source>
</evidence>
<sequence length="196" mass="21247">MFTGIIESTATVMHLEHGGSNITFTLQVPFAKELKTDQSVAHDGCCLTVEAVEGDMYKVTAIDETLRKTAISGWKPGTMVNAERCVKLGDRLDGHLVQGHVDAVGVIESIEDRGGSHFITINYDADFITVPQGSIAVNGISLTVAQSGGRKFSVAIIPYTWEFTNLKYLRAGSRVNLEFDIIGKYLAKFSAGYAGR</sequence>
<evidence type="ECO:0000256" key="4">
    <source>
        <dbReference type="ARBA" id="ARBA00012827"/>
    </source>
</evidence>
<evidence type="ECO:0000313" key="12">
    <source>
        <dbReference type="EMBL" id="QOR73489.1"/>
    </source>
</evidence>
<comment type="catalytic activity">
    <reaction evidence="1">
        <text>2 6,7-dimethyl-8-(1-D-ribityl)lumazine + H(+) = 5-amino-6-(D-ribitylamino)uracil + riboflavin</text>
        <dbReference type="Rhea" id="RHEA:20772"/>
        <dbReference type="ChEBI" id="CHEBI:15378"/>
        <dbReference type="ChEBI" id="CHEBI:15934"/>
        <dbReference type="ChEBI" id="CHEBI:57986"/>
        <dbReference type="ChEBI" id="CHEBI:58201"/>
        <dbReference type="EC" id="2.5.1.9"/>
    </reaction>
</comment>
<name>A0A7M1T110_9FLAO</name>
<dbReference type="NCBIfam" id="TIGR00187">
    <property type="entry name" value="ribE"/>
    <property type="match status" value="1"/>
</dbReference>
<evidence type="ECO:0000256" key="2">
    <source>
        <dbReference type="ARBA" id="ARBA00002803"/>
    </source>
</evidence>
<feature type="repeat" description="Lumazine-binding" evidence="10">
    <location>
        <begin position="96"/>
        <end position="190"/>
    </location>
</feature>
<keyword evidence="8" id="KW-0677">Repeat</keyword>
<dbReference type="Gene3D" id="2.40.30.20">
    <property type="match status" value="2"/>
</dbReference>
<keyword evidence="7 12" id="KW-0808">Transferase</keyword>
<dbReference type="KEGG" id="civ:IMZ16_08150"/>
<evidence type="ECO:0000256" key="6">
    <source>
        <dbReference type="ARBA" id="ARBA00022619"/>
    </source>
</evidence>
<organism evidence="12 13">
    <name type="scientific">Cruoricaptor ignavus</name>
    <dbReference type="NCBI Taxonomy" id="1118202"/>
    <lineage>
        <taxon>Bacteria</taxon>
        <taxon>Pseudomonadati</taxon>
        <taxon>Bacteroidota</taxon>
        <taxon>Flavobacteriia</taxon>
        <taxon>Flavobacteriales</taxon>
        <taxon>Weeksellaceae</taxon>
        <taxon>Cruoricaptor</taxon>
    </lineage>
</organism>
<evidence type="ECO:0000256" key="8">
    <source>
        <dbReference type="ARBA" id="ARBA00022737"/>
    </source>
</evidence>
<dbReference type="InterPro" id="IPR026017">
    <property type="entry name" value="Lumazine-bd_dom"/>
</dbReference>
<protein>
    <recommendedName>
        <fullName evidence="5 9">Riboflavin synthase</fullName>
        <ecNumber evidence="4 9">2.5.1.9</ecNumber>
    </recommendedName>
</protein>
<feature type="domain" description="Lumazine-binding" evidence="11">
    <location>
        <begin position="1"/>
        <end position="95"/>
    </location>
</feature>
<dbReference type="SUPFAM" id="SSF63380">
    <property type="entry name" value="Riboflavin synthase domain-like"/>
    <property type="match status" value="2"/>
</dbReference>
<accession>A0A7M1T110</accession>
<dbReference type="EC" id="2.5.1.9" evidence="4 9"/>
<dbReference type="EMBL" id="CP063145">
    <property type="protein sequence ID" value="QOR73489.1"/>
    <property type="molecule type" value="Genomic_DNA"/>
</dbReference>
<evidence type="ECO:0000256" key="1">
    <source>
        <dbReference type="ARBA" id="ARBA00000968"/>
    </source>
</evidence>
<evidence type="ECO:0000256" key="9">
    <source>
        <dbReference type="NCBIfam" id="TIGR00187"/>
    </source>
</evidence>
<dbReference type="GO" id="GO:0009231">
    <property type="term" value="P:riboflavin biosynthetic process"/>
    <property type="evidence" value="ECO:0007669"/>
    <property type="project" value="UniProtKB-KW"/>
</dbReference>
<dbReference type="RefSeq" id="WP_193439634.1">
    <property type="nucleotide sequence ID" value="NZ_CP063145.1"/>
</dbReference>
<feature type="domain" description="Lumazine-binding" evidence="11">
    <location>
        <begin position="96"/>
        <end position="190"/>
    </location>
</feature>
<dbReference type="InterPro" id="IPR023366">
    <property type="entry name" value="ATP_synth_asu-like_sf"/>
</dbReference>
<feature type="repeat" description="Lumazine-binding" evidence="10">
    <location>
        <begin position="1"/>
        <end position="95"/>
    </location>
</feature>
<reference evidence="12 13" key="1">
    <citation type="submission" date="2020-10" db="EMBL/GenBank/DDBJ databases">
        <title>Complete genome of Cruoricapor ignavus strain M1214 isolated from the blood culture of a febrile patient.</title>
        <authorList>
            <person name="Guglielmino C.J.D."/>
        </authorList>
    </citation>
    <scope>NUCLEOTIDE SEQUENCE [LARGE SCALE GENOMIC DNA]</scope>
    <source>
        <strain evidence="12 13">M1214</strain>
    </source>
</reference>
<dbReference type="PANTHER" id="PTHR21098:SF12">
    <property type="entry name" value="RIBOFLAVIN SYNTHASE"/>
    <property type="match status" value="1"/>
</dbReference>
<dbReference type="PANTHER" id="PTHR21098">
    <property type="entry name" value="RIBOFLAVIN SYNTHASE ALPHA CHAIN"/>
    <property type="match status" value="1"/>
</dbReference>
<dbReference type="InterPro" id="IPR017938">
    <property type="entry name" value="Riboflavin_synthase-like_b-brl"/>
</dbReference>
<dbReference type="PROSITE" id="PS51177">
    <property type="entry name" value="LUMAZINE_BIND"/>
    <property type="match status" value="2"/>
</dbReference>
<dbReference type="GO" id="GO:0004746">
    <property type="term" value="F:riboflavin synthase activity"/>
    <property type="evidence" value="ECO:0007669"/>
    <property type="project" value="UniProtKB-UniRule"/>
</dbReference>
<evidence type="ECO:0000259" key="11">
    <source>
        <dbReference type="PROSITE" id="PS51177"/>
    </source>
</evidence>
<dbReference type="AlphaFoldDB" id="A0A7M1T110"/>
<dbReference type="NCBIfam" id="NF006767">
    <property type="entry name" value="PRK09289.1"/>
    <property type="match status" value="1"/>
</dbReference>
<dbReference type="Proteomes" id="UP000593605">
    <property type="component" value="Chromosome"/>
</dbReference>
<evidence type="ECO:0000256" key="3">
    <source>
        <dbReference type="ARBA" id="ARBA00004887"/>
    </source>
</evidence>
<dbReference type="CDD" id="cd00402">
    <property type="entry name" value="Riboflavin_synthase_like"/>
    <property type="match status" value="1"/>
</dbReference>
<evidence type="ECO:0000313" key="13">
    <source>
        <dbReference type="Proteomes" id="UP000593605"/>
    </source>
</evidence>
<evidence type="ECO:0000256" key="7">
    <source>
        <dbReference type="ARBA" id="ARBA00022679"/>
    </source>
</evidence>
<keyword evidence="6" id="KW-0686">Riboflavin biosynthesis</keyword>
<dbReference type="InterPro" id="IPR001783">
    <property type="entry name" value="Lumazine-bd"/>
</dbReference>
<dbReference type="Pfam" id="PF00677">
    <property type="entry name" value="Lum_binding"/>
    <property type="match status" value="2"/>
</dbReference>
<comment type="pathway">
    <text evidence="3">Cofactor biosynthesis; riboflavin biosynthesis; riboflavin from 2-hydroxy-3-oxobutyl phosphate and 5-amino-6-(D-ribitylamino)uracil: step 2/2.</text>
</comment>
<gene>
    <name evidence="12" type="ORF">IMZ16_08150</name>
</gene>
<dbReference type="PIRSF" id="PIRSF000498">
    <property type="entry name" value="Riboflavin_syn_A"/>
    <property type="match status" value="1"/>
</dbReference>
<evidence type="ECO:0000256" key="5">
    <source>
        <dbReference type="ARBA" id="ARBA00013950"/>
    </source>
</evidence>
<proteinExistence type="predicted"/>